<feature type="compositionally biased region" description="Basic and acidic residues" evidence="2">
    <location>
        <begin position="129"/>
        <end position="141"/>
    </location>
</feature>
<feature type="region of interest" description="Disordered" evidence="2">
    <location>
        <begin position="89"/>
        <end position="144"/>
    </location>
</feature>
<feature type="region of interest" description="Disordered" evidence="2">
    <location>
        <begin position="169"/>
        <end position="227"/>
    </location>
</feature>
<keyword evidence="5" id="KW-1185">Reference proteome</keyword>
<dbReference type="SMART" id="SM00355">
    <property type="entry name" value="ZnF_C2H2"/>
    <property type="match status" value="2"/>
</dbReference>
<dbReference type="EMBL" id="CAXLJM020000110">
    <property type="protein sequence ID" value="CAL8136043.1"/>
    <property type="molecule type" value="Genomic_DNA"/>
</dbReference>
<feature type="compositionally biased region" description="Low complexity" evidence="2">
    <location>
        <begin position="323"/>
        <end position="336"/>
    </location>
</feature>
<dbReference type="SUPFAM" id="SSF57667">
    <property type="entry name" value="beta-beta-alpha zinc fingers"/>
    <property type="match status" value="1"/>
</dbReference>
<feature type="domain" description="C2H2-type" evidence="3">
    <location>
        <begin position="348"/>
        <end position="375"/>
    </location>
</feature>
<feature type="region of interest" description="Disordered" evidence="2">
    <location>
        <begin position="398"/>
        <end position="422"/>
    </location>
</feature>
<gene>
    <name evidence="4" type="ORF">ODALV1_LOCUS26260</name>
</gene>
<feature type="compositionally biased region" description="Acidic residues" evidence="2">
    <location>
        <begin position="175"/>
        <end position="193"/>
    </location>
</feature>
<dbReference type="InterPro" id="IPR036236">
    <property type="entry name" value="Znf_C2H2_sf"/>
</dbReference>
<name>A0ABP1RUX0_9HEXA</name>
<feature type="compositionally biased region" description="Low complexity" evidence="2">
    <location>
        <begin position="194"/>
        <end position="217"/>
    </location>
</feature>
<keyword evidence="1" id="KW-0862">Zinc</keyword>
<sequence length="460" mass="50099">MDGIDFVMDLSVRNSSCLSTAPSSGPTQGTEVSNQVSTIVRPIPRPPWSIVWYQNLWSLTTASARFPTPGQSLESENPRHGEVFNSFKEKSGSIGTTNPTPDSNQPLHSPRNERPSNQQQQCKVSTEAHSNDDKGGERKDFTTSSSHAPLYCKVREAQTQYSNRSCTRFSKSECENNDENNELCSSDNEEDEGSSSTHNVVTSSSTSAESVSSLSSSINDNNNGCSTSAMSLQKADLRGNLGPNHNQLHNQHDATSSVVLDIACCDGPVKFKRVSNPNFALTVEHTDVGIASPKHKNNGNGTDPTEYSKDKNKGGQEFTTGYSNNSHAKSSAKSISETTPSTTSLKTYLCIYCNQSFKSLFCYQKHKKRHLNPVSVDITTTTTVSNLVAPRASHHFSGAVNRAPLGGTGSRSTAATRGGSISESTKAKMKDLNVQFFPCKKCGCKFPSYYFVHKHRKICH</sequence>
<evidence type="ECO:0000256" key="2">
    <source>
        <dbReference type="SAM" id="MobiDB-lite"/>
    </source>
</evidence>
<protein>
    <recommendedName>
        <fullName evidence="3">C2H2-type domain-containing protein</fullName>
    </recommendedName>
</protein>
<evidence type="ECO:0000256" key="1">
    <source>
        <dbReference type="PROSITE-ProRule" id="PRU00042"/>
    </source>
</evidence>
<accession>A0ABP1RUX0</accession>
<comment type="caution">
    <text evidence="4">The sequence shown here is derived from an EMBL/GenBank/DDBJ whole genome shotgun (WGS) entry which is preliminary data.</text>
</comment>
<dbReference type="InterPro" id="IPR013087">
    <property type="entry name" value="Znf_C2H2_type"/>
</dbReference>
<feature type="compositionally biased region" description="Polar residues" evidence="2">
    <location>
        <begin position="115"/>
        <end position="128"/>
    </location>
</feature>
<dbReference type="Proteomes" id="UP001642540">
    <property type="component" value="Unassembled WGS sequence"/>
</dbReference>
<proteinExistence type="predicted"/>
<feature type="compositionally biased region" description="Polar residues" evidence="2">
    <location>
        <begin position="218"/>
        <end position="227"/>
    </location>
</feature>
<feature type="domain" description="C2H2-type" evidence="3">
    <location>
        <begin position="437"/>
        <end position="460"/>
    </location>
</feature>
<reference evidence="4 5" key="1">
    <citation type="submission" date="2024-08" db="EMBL/GenBank/DDBJ databases">
        <authorList>
            <person name="Cucini C."/>
            <person name="Frati F."/>
        </authorList>
    </citation>
    <scope>NUCLEOTIDE SEQUENCE [LARGE SCALE GENOMIC DNA]</scope>
</reference>
<keyword evidence="1" id="KW-0479">Metal-binding</keyword>
<feature type="compositionally biased region" description="Polar residues" evidence="2">
    <location>
        <begin position="93"/>
        <end position="107"/>
    </location>
</feature>
<dbReference type="PROSITE" id="PS50157">
    <property type="entry name" value="ZINC_FINGER_C2H2_2"/>
    <property type="match status" value="2"/>
</dbReference>
<evidence type="ECO:0000313" key="5">
    <source>
        <dbReference type="Proteomes" id="UP001642540"/>
    </source>
</evidence>
<organism evidence="4 5">
    <name type="scientific">Orchesella dallaii</name>
    <dbReference type="NCBI Taxonomy" id="48710"/>
    <lineage>
        <taxon>Eukaryota</taxon>
        <taxon>Metazoa</taxon>
        <taxon>Ecdysozoa</taxon>
        <taxon>Arthropoda</taxon>
        <taxon>Hexapoda</taxon>
        <taxon>Collembola</taxon>
        <taxon>Entomobryomorpha</taxon>
        <taxon>Entomobryoidea</taxon>
        <taxon>Orchesellidae</taxon>
        <taxon>Orchesellinae</taxon>
        <taxon>Orchesella</taxon>
    </lineage>
</organism>
<evidence type="ECO:0000259" key="3">
    <source>
        <dbReference type="PROSITE" id="PS50157"/>
    </source>
</evidence>
<feature type="compositionally biased region" description="Polar residues" evidence="2">
    <location>
        <begin position="410"/>
        <end position="422"/>
    </location>
</feature>
<keyword evidence="1" id="KW-0863">Zinc-finger</keyword>
<evidence type="ECO:0000313" key="4">
    <source>
        <dbReference type="EMBL" id="CAL8136043.1"/>
    </source>
</evidence>
<dbReference type="PROSITE" id="PS00028">
    <property type="entry name" value="ZINC_FINGER_C2H2_1"/>
    <property type="match status" value="2"/>
</dbReference>
<feature type="region of interest" description="Disordered" evidence="2">
    <location>
        <begin position="290"/>
        <end position="338"/>
    </location>
</feature>